<dbReference type="PANTHER" id="PTHR33375">
    <property type="entry name" value="CHROMOSOME-PARTITIONING PROTEIN PARB-RELATED"/>
    <property type="match status" value="1"/>
</dbReference>
<evidence type="ECO:0000259" key="4">
    <source>
        <dbReference type="SMART" id="SM00470"/>
    </source>
</evidence>
<dbReference type="Pfam" id="PF02195">
    <property type="entry name" value="ParB_N"/>
    <property type="match status" value="1"/>
</dbReference>
<dbReference type="SMART" id="SM00470">
    <property type="entry name" value="ParB"/>
    <property type="match status" value="1"/>
</dbReference>
<comment type="caution">
    <text evidence="5">The sequence shown here is derived from an EMBL/GenBank/DDBJ whole genome shotgun (WGS) entry which is preliminary data.</text>
</comment>
<dbReference type="PANTHER" id="PTHR33375:SF1">
    <property type="entry name" value="CHROMOSOME-PARTITIONING PROTEIN PARB-RELATED"/>
    <property type="match status" value="1"/>
</dbReference>
<dbReference type="SUPFAM" id="SSF110849">
    <property type="entry name" value="ParB/Sulfiredoxin"/>
    <property type="match status" value="1"/>
</dbReference>
<dbReference type="InterPro" id="IPR050336">
    <property type="entry name" value="Chromosome_partition/occlusion"/>
</dbReference>
<dbReference type="Gene3D" id="1.10.10.2830">
    <property type="match status" value="1"/>
</dbReference>
<dbReference type="GO" id="GO:0045881">
    <property type="term" value="P:positive regulation of sporulation resulting in formation of a cellular spore"/>
    <property type="evidence" value="ECO:0007669"/>
    <property type="project" value="TreeGrafter"/>
</dbReference>
<reference evidence="5" key="1">
    <citation type="submission" date="2023-02" db="EMBL/GenBank/DDBJ databases">
        <title>Kitasatospora phosalacinea NBRC 14627.</title>
        <authorList>
            <person name="Ichikawa N."/>
            <person name="Sato H."/>
            <person name="Tonouchi N."/>
        </authorList>
    </citation>
    <scope>NUCLEOTIDE SEQUENCE</scope>
    <source>
        <strain evidence="5">NBRC 14627</strain>
    </source>
</reference>
<organism evidence="5 6">
    <name type="scientific">Kitasatospora phosalacinea</name>
    <dbReference type="NCBI Taxonomy" id="2065"/>
    <lineage>
        <taxon>Bacteria</taxon>
        <taxon>Bacillati</taxon>
        <taxon>Actinomycetota</taxon>
        <taxon>Actinomycetes</taxon>
        <taxon>Kitasatosporales</taxon>
        <taxon>Streptomycetaceae</taxon>
        <taxon>Kitasatospora</taxon>
    </lineage>
</organism>
<dbReference type="Pfam" id="PF17762">
    <property type="entry name" value="HTH_ParB"/>
    <property type="match status" value="1"/>
</dbReference>
<dbReference type="InterPro" id="IPR004437">
    <property type="entry name" value="ParB/RepB/Spo0J"/>
</dbReference>
<sequence length="357" mass="37543">MSIAKKLASAGGGSAFSSLSAAKGGDLASAEARSEALGRARKASSVPLTDVVFNPRNHRKTYSEEAIDETAASMRESGQITAITVVSRMAFLDAHPDVPEERLGDASFVALDGNRRLRAAERAGLERIRVDLQDDLAPTASAMLEAALIANIHRENVPPVEEAEAIKELLDTVYSGNQAAVARRLGKTAAWVGQRLALLHLAPEVREMVENKEIGVKEARRLGAATRAGTLTADEQVAQAREAKEKPKVTVARPRSAADVNPVYPSPAAPVETPPSAPEVNPVYTEARSATPEPTPAPAPATTATPLATLTVDPADADAFAKSIRSATTPRQAAAVARALIDLLNAEHSVELSEEPA</sequence>
<evidence type="ECO:0000256" key="2">
    <source>
        <dbReference type="ARBA" id="ARBA00022829"/>
    </source>
</evidence>
<evidence type="ECO:0000256" key="3">
    <source>
        <dbReference type="SAM" id="MobiDB-lite"/>
    </source>
</evidence>
<dbReference type="Proteomes" id="UP001165041">
    <property type="component" value="Unassembled WGS sequence"/>
</dbReference>
<dbReference type="GO" id="GO:0005694">
    <property type="term" value="C:chromosome"/>
    <property type="evidence" value="ECO:0007669"/>
    <property type="project" value="TreeGrafter"/>
</dbReference>
<dbReference type="AlphaFoldDB" id="A0A9W6QGR3"/>
<feature type="compositionally biased region" description="Pro residues" evidence="3">
    <location>
        <begin position="264"/>
        <end position="277"/>
    </location>
</feature>
<name>A0A9W6QGR3_9ACTN</name>
<dbReference type="InterPro" id="IPR041468">
    <property type="entry name" value="HTH_ParB/Spo0J"/>
</dbReference>
<feature type="domain" description="ParB-like N-terminal" evidence="4">
    <location>
        <begin position="44"/>
        <end position="152"/>
    </location>
</feature>
<protein>
    <recommendedName>
        <fullName evidence="4">ParB-like N-terminal domain-containing protein</fullName>
    </recommendedName>
</protein>
<dbReference type="RefSeq" id="WP_285740885.1">
    <property type="nucleotide sequence ID" value="NZ_BSSA01000056.1"/>
</dbReference>
<comment type="similarity">
    <text evidence="1">Belongs to the ParB family.</text>
</comment>
<feature type="region of interest" description="Disordered" evidence="3">
    <location>
        <begin position="240"/>
        <end position="305"/>
    </location>
</feature>
<dbReference type="Gene3D" id="3.90.1530.30">
    <property type="match status" value="1"/>
</dbReference>
<accession>A0A9W6QGR3</accession>
<dbReference type="InterPro" id="IPR003115">
    <property type="entry name" value="ParB_N"/>
</dbReference>
<dbReference type="NCBIfam" id="TIGR00180">
    <property type="entry name" value="parB_part"/>
    <property type="match status" value="1"/>
</dbReference>
<dbReference type="SUPFAM" id="SSF109709">
    <property type="entry name" value="KorB DNA-binding domain-like"/>
    <property type="match status" value="1"/>
</dbReference>
<dbReference type="GO" id="GO:0003677">
    <property type="term" value="F:DNA binding"/>
    <property type="evidence" value="ECO:0007669"/>
    <property type="project" value="InterPro"/>
</dbReference>
<evidence type="ECO:0000256" key="1">
    <source>
        <dbReference type="ARBA" id="ARBA00006295"/>
    </source>
</evidence>
<evidence type="ECO:0000313" key="5">
    <source>
        <dbReference type="EMBL" id="GLW75356.1"/>
    </source>
</evidence>
<dbReference type="InterPro" id="IPR036086">
    <property type="entry name" value="ParB/Sulfiredoxin_sf"/>
</dbReference>
<proteinExistence type="inferred from homology"/>
<keyword evidence="2" id="KW-0159">Chromosome partition</keyword>
<dbReference type="EMBL" id="BSSA01000056">
    <property type="protein sequence ID" value="GLW75356.1"/>
    <property type="molecule type" value="Genomic_DNA"/>
</dbReference>
<dbReference type="GO" id="GO:0007059">
    <property type="term" value="P:chromosome segregation"/>
    <property type="evidence" value="ECO:0007669"/>
    <property type="project" value="UniProtKB-KW"/>
</dbReference>
<evidence type="ECO:0000313" key="6">
    <source>
        <dbReference type="Proteomes" id="UP001165041"/>
    </source>
</evidence>
<gene>
    <name evidence="5" type="ORF">Kpho02_76530</name>
</gene>